<dbReference type="EMBL" id="UZAK01045827">
    <property type="protein sequence ID" value="VDP74398.1"/>
    <property type="molecule type" value="Genomic_DNA"/>
</dbReference>
<evidence type="ECO:0000313" key="1">
    <source>
        <dbReference type="EMBL" id="VDP74398.1"/>
    </source>
</evidence>
<organism evidence="3">
    <name type="scientific">Schistosoma curassoni</name>
    <dbReference type="NCBI Taxonomy" id="6186"/>
    <lineage>
        <taxon>Eukaryota</taxon>
        <taxon>Metazoa</taxon>
        <taxon>Spiralia</taxon>
        <taxon>Lophotrochozoa</taxon>
        <taxon>Platyhelminthes</taxon>
        <taxon>Trematoda</taxon>
        <taxon>Digenea</taxon>
        <taxon>Strigeidida</taxon>
        <taxon>Schistosomatoidea</taxon>
        <taxon>Schistosomatidae</taxon>
        <taxon>Schistosoma</taxon>
    </lineage>
</organism>
<reference evidence="3" key="1">
    <citation type="submission" date="2016-06" db="UniProtKB">
        <authorList>
            <consortium name="WormBaseParasite"/>
        </authorList>
    </citation>
    <scope>IDENTIFICATION</scope>
</reference>
<proteinExistence type="predicted"/>
<dbReference type="AlphaFoldDB" id="A0A183L1B7"/>
<accession>A0A183L1B7</accession>
<evidence type="ECO:0000313" key="2">
    <source>
        <dbReference type="Proteomes" id="UP000279833"/>
    </source>
</evidence>
<protein>
    <submittedName>
        <fullName evidence="1 3">Uncharacterized protein</fullName>
    </submittedName>
</protein>
<name>A0A183L1B7_9TREM</name>
<dbReference type="Proteomes" id="UP000279833">
    <property type="component" value="Unassembled WGS sequence"/>
</dbReference>
<dbReference type="WBParaSite" id="SCUD_0002111901-mRNA-1">
    <property type="protein sequence ID" value="SCUD_0002111901-mRNA-1"/>
    <property type="gene ID" value="SCUD_0002111901"/>
</dbReference>
<reference evidence="1 2" key="2">
    <citation type="submission" date="2018-11" db="EMBL/GenBank/DDBJ databases">
        <authorList>
            <consortium name="Pathogen Informatics"/>
        </authorList>
    </citation>
    <scope>NUCLEOTIDE SEQUENCE [LARGE SCALE GENOMIC DNA]</scope>
    <source>
        <strain evidence="1">Dakar</strain>
        <strain evidence="2">Dakar, Senegal</strain>
    </source>
</reference>
<sequence length="164" mass="18138">MVGMTIRSNDTTMQDIYNRSGSQVGQPLHEIVNNSHSTFSTKTVTPHPVEEFNCSPISTMLFDTHHQSLVGNNFFRTLPMSSSTSTAIISSTPAVALNAGEVALIHHDSMPINNRNNKTTTNINNVCNAEQLQSIYKGQNSELYGYVDPQPRRKNIILQGNSFI</sequence>
<gene>
    <name evidence="1" type="ORF">SCUD_LOCUS21116</name>
</gene>
<keyword evidence="2" id="KW-1185">Reference proteome</keyword>
<evidence type="ECO:0000313" key="3">
    <source>
        <dbReference type="WBParaSite" id="SCUD_0002111901-mRNA-1"/>
    </source>
</evidence>